<gene>
    <name evidence="1" type="ORF">E1263_40920</name>
</gene>
<dbReference type="RefSeq" id="WP_132177611.1">
    <property type="nucleotide sequence ID" value="NZ_SMKX01000241.1"/>
</dbReference>
<reference evidence="1 2" key="1">
    <citation type="submission" date="2019-03" db="EMBL/GenBank/DDBJ databases">
        <title>Draft genome sequences of novel Actinobacteria.</title>
        <authorList>
            <person name="Sahin N."/>
            <person name="Ay H."/>
            <person name="Saygin H."/>
        </authorList>
    </citation>
    <scope>NUCLEOTIDE SEQUENCE [LARGE SCALE GENOMIC DNA]</scope>
    <source>
        <strain evidence="1 2">JCM 13523</strain>
    </source>
</reference>
<dbReference type="OrthoDB" id="5178799at2"/>
<name>A0A4R4YJR9_9ACTN</name>
<evidence type="ECO:0000313" key="2">
    <source>
        <dbReference type="Proteomes" id="UP000295124"/>
    </source>
</evidence>
<protein>
    <submittedName>
        <fullName evidence="1">Uncharacterized protein</fullName>
    </submittedName>
</protein>
<proteinExistence type="predicted"/>
<sequence>MPKFVRYRGVRLNQRTIDMIEAAEWVCGLTFVLTQGSYNPGGVQGSAGTHDGGGAVDISLKDARTGMLFPRVRRERIRNATRQVGFASWVRDPSQANWPWHTHAIAIGDRELSPAARDQVTAYKNGRNGLASNGRDDGPRTWVNVTWEKWEKAHPNWREPFTAAQYAKLMQEIKTQGAATRQEIRRQAIWMLRYSAQTVDERAAADRAFDDAIAAGQSLEQAIAAATAVLSPINAALLKAAKENG</sequence>
<accession>A0A4R4YJR9</accession>
<keyword evidence="2" id="KW-1185">Reference proteome</keyword>
<organism evidence="1 2">
    <name type="scientific">Kribbella antibiotica</name>
    <dbReference type="NCBI Taxonomy" id="190195"/>
    <lineage>
        <taxon>Bacteria</taxon>
        <taxon>Bacillati</taxon>
        <taxon>Actinomycetota</taxon>
        <taxon>Actinomycetes</taxon>
        <taxon>Propionibacteriales</taxon>
        <taxon>Kribbellaceae</taxon>
        <taxon>Kribbella</taxon>
    </lineage>
</organism>
<dbReference type="EMBL" id="SMKX01000241">
    <property type="protein sequence ID" value="TDD44354.1"/>
    <property type="molecule type" value="Genomic_DNA"/>
</dbReference>
<comment type="caution">
    <text evidence="1">The sequence shown here is derived from an EMBL/GenBank/DDBJ whole genome shotgun (WGS) entry which is preliminary data.</text>
</comment>
<dbReference type="Proteomes" id="UP000295124">
    <property type="component" value="Unassembled WGS sequence"/>
</dbReference>
<evidence type="ECO:0000313" key="1">
    <source>
        <dbReference type="EMBL" id="TDD44354.1"/>
    </source>
</evidence>
<dbReference type="AlphaFoldDB" id="A0A4R4YJR9"/>